<keyword evidence="9" id="KW-1185">Reference proteome</keyword>
<dbReference type="PANTHER" id="PTHR12283">
    <property type="entry name" value="GLUTAMINYL-PEPTIDE CYCLOTRANSFERASE"/>
    <property type="match status" value="1"/>
</dbReference>
<dbReference type="Proteomes" id="UP000053831">
    <property type="component" value="Unassembled WGS sequence"/>
</dbReference>
<keyword evidence="3" id="KW-0378">Hydrolase</keyword>
<dbReference type="InterPro" id="IPR040234">
    <property type="entry name" value="QC/QCL"/>
</dbReference>
<dbReference type="PANTHER" id="PTHR12283:SF2">
    <property type="entry name" value="PEPTIDE HYDROLASE"/>
    <property type="match status" value="1"/>
</dbReference>
<feature type="domain" description="Peptidase M28" evidence="6">
    <location>
        <begin position="128"/>
        <end position="360"/>
    </location>
</feature>
<reference evidence="8 9" key="1">
    <citation type="submission" date="2015-07" db="EMBL/GenBank/DDBJ databases">
        <title>The genome of the fungus Escovopsis weberi, a specialized disease agent of ant agriculture.</title>
        <authorList>
            <person name="de Man T.J."/>
            <person name="Stajich J.E."/>
            <person name="Kubicek C.P."/>
            <person name="Chenthamara K."/>
            <person name="Atanasova L."/>
            <person name="Druzhinina I.S."/>
            <person name="Birnbaum S."/>
            <person name="Barribeau S.M."/>
            <person name="Teiling C."/>
            <person name="Suen G."/>
            <person name="Currie C."/>
            <person name="Gerardo N.M."/>
        </authorList>
    </citation>
    <scope>NUCLEOTIDE SEQUENCE [LARGE SCALE GENOMIC DNA]</scope>
</reference>
<dbReference type="GO" id="GO:0008270">
    <property type="term" value="F:zinc ion binding"/>
    <property type="evidence" value="ECO:0007669"/>
    <property type="project" value="TreeGrafter"/>
</dbReference>
<dbReference type="EC" id="3.4.-.-" evidence="3"/>
<organism evidence="8 9">
    <name type="scientific">Escovopsis weberi</name>
    <dbReference type="NCBI Taxonomy" id="150374"/>
    <lineage>
        <taxon>Eukaryota</taxon>
        <taxon>Fungi</taxon>
        <taxon>Dikarya</taxon>
        <taxon>Ascomycota</taxon>
        <taxon>Pezizomycotina</taxon>
        <taxon>Sordariomycetes</taxon>
        <taxon>Hypocreomycetidae</taxon>
        <taxon>Hypocreales</taxon>
        <taxon>Hypocreaceae</taxon>
        <taxon>Escovopsis</taxon>
    </lineage>
</organism>
<keyword evidence="3" id="KW-0862">Zinc</keyword>
<evidence type="ECO:0000259" key="7">
    <source>
        <dbReference type="Pfam" id="PF25147"/>
    </source>
</evidence>
<dbReference type="EMBL" id="LGSR01000008">
    <property type="protein sequence ID" value="KOS21649.1"/>
    <property type="molecule type" value="Genomic_DNA"/>
</dbReference>
<keyword evidence="1 8" id="KW-0808">Transferase</keyword>
<dbReference type="InterPro" id="IPR037457">
    <property type="entry name" value="M28_QC"/>
</dbReference>
<comment type="similarity">
    <text evidence="3">Belongs to the peptidase M28 family.</text>
</comment>
<dbReference type="CDD" id="cd03880">
    <property type="entry name" value="M28_QC_like"/>
    <property type="match status" value="1"/>
</dbReference>
<keyword evidence="3" id="KW-0732">Signal</keyword>
<accession>A0A0M9VW46</accession>
<keyword evidence="5" id="KW-0812">Transmembrane</keyword>
<dbReference type="Pfam" id="PF25147">
    <property type="entry name" value="Ribophorin_II_C"/>
    <property type="match status" value="1"/>
</dbReference>
<evidence type="ECO:0000256" key="5">
    <source>
        <dbReference type="SAM" id="Phobius"/>
    </source>
</evidence>
<protein>
    <recommendedName>
        <fullName evidence="3">Peptide hydrolase</fullName>
        <ecNumber evidence="3">3.4.-.-</ecNumber>
    </recommendedName>
</protein>
<keyword evidence="3" id="KW-0645">Protease</keyword>
<feature type="transmembrane region" description="Helical" evidence="5">
    <location>
        <begin position="628"/>
        <end position="651"/>
    </location>
</feature>
<evidence type="ECO:0000259" key="6">
    <source>
        <dbReference type="Pfam" id="PF04389"/>
    </source>
</evidence>
<keyword evidence="5" id="KW-1133">Transmembrane helix</keyword>
<feature type="transmembrane region" description="Helical" evidence="5">
    <location>
        <begin position="657"/>
        <end position="676"/>
    </location>
</feature>
<keyword evidence="2" id="KW-0012">Acyltransferase</keyword>
<evidence type="ECO:0000313" key="9">
    <source>
        <dbReference type="Proteomes" id="UP000053831"/>
    </source>
</evidence>
<feature type="chain" id="PRO_5005732577" description="Peptide hydrolase" evidence="3">
    <location>
        <begin position="31"/>
        <end position="691"/>
    </location>
</feature>
<evidence type="ECO:0000256" key="1">
    <source>
        <dbReference type="ARBA" id="ARBA00022679"/>
    </source>
</evidence>
<dbReference type="InterPro" id="IPR056790">
    <property type="entry name" value="Ribophorin_II_C"/>
</dbReference>
<evidence type="ECO:0000313" key="8">
    <source>
        <dbReference type="EMBL" id="KOS21649.1"/>
    </source>
</evidence>
<evidence type="ECO:0000256" key="2">
    <source>
        <dbReference type="ARBA" id="ARBA00023315"/>
    </source>
</evidence>
<proteinExistence type="inferred from homology"/>
<keyword evidence="3" id="KW-0479">Metal-binding</keyword>
<feature type="region of interest" description="Disordered" evidence="4">
    <location>
        <begin position="375"/>
        <end position="408"/>
    </location>
</feature>
<keyword evidence="5" id="KW-0472">Membrane</keyword>
<feature type="transmembrane region" description="Helical" evidence="5">
    <location>
        <begin position="593"/>
        <end position="616"/>
    </location>
</feature>
<feature type="signal peptide" evidence="3">
    <location>
        <begin position="1"/>
        <end position="30"/>
    </location>
</feature>
<sequence length="691" mass="74325">MAPGKPPLAPRLVLLLLGVLVLVLARTAAALGTLTDDDLRRIPSGGPDFDIHSGRLLAPILIPRVPGTPGIAAAQQHFVSFFRDELPAWDVRWQNSTARTPATGDRDVPFANLIFRRDPPGAAEGDVARLTLVAHYDSKREPEGFVGATDSAAPCAMLMHVARSLEEALRAKWAAAGEGGGGHDDDLEEGAVGVQILLLDGEEAFVRWTDEDSLYGARSLAEHWESEFHESMSAFRTPLDSISLFVLLDLLGAPDPTISSFFLPTHWAYRSIAALEARMRALGLLEAQPRAPVFPDVDKPAGRFGRGFVEDDHIPFMRRGVDVLHLIPTPFPPVWHRMDDDGEHLDLAVVRDWARIVTAFAAQWMDLSGHLPALAPEPANPKPPSPSFATSSPAGDNDDENDESSHSKTMRLSIASAALALACVVHASSWGFADGSVTVSTRDGGKTVEPLKETGSLKTALSLGHEDKLRVWLTTTEGSKAKRPHQAFLMIREPSSGLEAPFPLTLKPSGKGAVDITQKDLPVQLLRAREPLEVSLVLGSFGASQGLVARLFDLAPRLDAGAQAASYEAPLRYGRLPEIHHIFRADPSNPPKIVSVAFAAAVAAAVPSLFVGWFLLGGNMSHLPKALGAAPISHPVFFGSILAMEGVFFMYYTQWNLFHALPVMGLVAAVALLSGTKALGEVQSRRLAGER</sequence>
<dbReference type="InterPro" id="IPR007484">
    <property type="entry name" value="Peptidase_M28"/>
</dbReference>
<gene>
    <name evidence="8" type="ORF">ESCO_005116</name>
</gene>
<dbReference type="AlphaFoldDB" id="A0A0M9VW46"/>
<dbReference type="SUPFAM" id="SSF53187">
    <property type="entry name" value="Zn-dependent exopeptidases"/>
    <property type="match status" value="1"/>
</dbReference>
<evidence type="ECO:0000256" key="4">
    <source>
        <dbReference type="SAM" id="MobiDB-lite"/>
    </source>
</evidence>
<dbReference type="GO" id="GO:0016603">
    <property type="term" value="F:glutaminyl-peptide cyclotransferase activity"/>
    <property type="evidence" value="ECO:0007669"/>
    <property type="project" value="InterPro"/>
</dbReference>
<evidence type="ECO:0000256" key="3">
    <source>
        <dbReference type="RuleBase" id="RU361240"/>
    </source>
</evidence>
<name>A0A0M9VW46_ESCWE</name>
<dbReference type="Gene3D" id="3.40.630.10">
    <property type="entry name" value="Zn peptidases"/>
    <property type="match status" value="1"/>
</dbReference>
<dbReference type="GO" id="GO:0008233">
    <property type="term" value="F:peptidase activity"/>
    <property type="evidence" value="ECO:0007669"/>
    <property type="project" value="UniProtKB-KW"/>
</dbReference>
<comment type="caution">
    <text evidence="8">The sequence shown here is derived from an EMBL/GenBank/DDBJ whole genome shotgun (WGS) entry which is preliminary data.</text>
</comment>
<feature type="domain" description="Ribophorin II C-terminal" evidence="7">
    <location>
        <begin position="583"/>
        <end position="686"/>
    </location>
</feature>
<dbReference type="STRING" id="150374.A0A0M9VW46"/>
<dbReference type="Pfam" id="PF04389">
    <property type="entry name" value="Peptidase_M28"/>
    <property type="match status" value="1"/>
</dbReference>
<dbReference type="OrthoDB" id="3907302at2759"/>
<dbReference type="GO" id="GO:0006508">
    <property type="term" value="P:proteolysis"/>
    <property type="evidence" value="ECO:0007669"/>
    <property type="project" value="UniProtKB-KW"/>
</dbReference>